<dbReference type="PANTHER" id="PTHR46847:SF1">
    <property type="entry name" value="D-ALLOSE-BINDING PERIPLASMIC PROTEIN-RELATED"/>
    <property type="match status" value="1"/>
</dbReference>
<dbReference type="PANTHER" id="PTHR46847">
    <property type="entry name" value="D-ALLOSE-BINDING PERIPLASMIC PROTEIN-RELATED"/>
    <property type="match status" value="1"/>
</dbReference>
<evidence type="ECO:0000313" key="6">
    <source>
        <dbReference type="EMBL" id="MCQ8279614.1"/>
    </source>
</evidence>
<comment type="subcellular location">
    <subcellularLocation>
        <location evidence="1">Cell envelope</location>
    </subcellularLocation>
</comment>
<dbReference type="EMBL" id="JAMSKV010000014">
    <property type="protein sequence ID" value="MCQ8279614.1"/>
    <property type="molecule type" value="Genomic_DNA"/>
</dbReference>
<dbReference type="Proteomes" id="UP001524587">
    <property type="component" value="Unassembled WGS sequence"/>
</dbReference>
<organism evidence="6 7">
    <name type="scientific">Endosaccharibacter trunci</name>
    <dbReference type="NCBI Taxonomy" id="2812733"/>
    <lineage>
        <taxon>Bacteria</taxon>
        <taxon>Pseudomonadati</taxon>
        <taxon>Pseudomonadota</taxon>
        <taxon>Alphaproteobacteria</taxon>
        <taxon>Acetobacterales</taxon>
        <taxon>Acetobacteraceae</taxon>
        <taxon>Endosaccharibacter</taxon>
    </lineage>
</organism>
<dbReference type="InterPro" id="IPR028082">
    <property type="entry name" value="Peripla_BP_I"/>
</dbReference>
<feature type="domain" description="Periplasmic binding protein" evidence="5">
    <location>
        <begin position="28"/>
        <end position="284"/>
    </location>
</feature>
<evidence type="ECO:0000256" key="2">
    <source>
        <dbReference type="ARBA" id="ARBA00007639"/>
    </source>
</evidence>
<evidence type="ECO:0000259" key="5">
    <source>
        <dbReference type="Pfam" id="PF13407"/>
    </source>
</evidence>
<feature type="signal peptide" evidence="4">
    <location>
        <begin position="1"/>
        <end position="23"/>
    </location>
</feature>
<feature type="chain" id="PRO_5045052347" evidence="4">
    <location>
        <begin position="24"/>
        <end position="328"/>
    </location>
</feature>
<dbReference type="SUPFAM" id="SSF53822">
    <property type="entry name" value="Periplasmic binding protein-like I"/>
    <property type="match status" value="1"/>
</dbReference>
<comment type="caution">
    <text evidence="6">The sequence shown here is derived from an EMBL/GenBank/DDBJ whole genome shotgun (WGS) entry which is preliminary data.</text>
</comment>
<name>A0ABT1W9Q1_9PROT</name>
<keyword evidence="3 4" id="KW-0732">Signal</keyword>
<sequence length="328" mass="34901">MKQFLLGCVAVMALGAAASAADAKTYRIGVAMYGLKGEFAQSWVNEAKKHPAIKDGTATLTVFDGNYDQLTQDRQFDEMIAQHYDAIIFDPIDSNAGGALVARAEKAGIPVIGSNGPVKAANEAAYIGSDDVKAGEDEAKAVIDKMGGKGNVVILQGPVGQLGSIQRYEGNQKALAAAPGIHLLEKNTANWSRAEALNLMQNWLTAHPGQINGVIGENDEMALGAIAAMRSQGIDPATVPTAGIDGVHDAMVAVSKGYMVLSIKQDAFTQAQGAVDLALRHIIGDSYKPLSTCWTMYPSMKWDNGEGKLYNVPWTYVTKANVQQFLNK</sequence>
<dbReference type="Gene3D" id="3.40.50.2300">
    <property type="match status" value="2"/>
</dbReference>
<proteinExistence type="inferred from homology"/>
<protein>
    <submittedName>
        <fullName evidence="6">Substrate-binding domain-containing protein</fullName>
    </submittedName>
</protein>
<dbReference type="InterPro" id="IPR025997">
    <property type="entry name" value="SBP_2_dom"/>
</dbReference>
<dbReference type="Pfam" id="PF13407">
    <property type="entry name" value="Peripla_BP_4"/>
    <property type="match status" value="1"/>
</dbReference>
<evidence type="ECO:0000256" key="4">
    <source>
        <dbReference type="SAM" id="SignalP"/>
    </source>
</evidence>
<comment type="similarity">
    <text evidence="2">Belongs to the bacterial solute-binding protein 2 family.</text>
</comment>
<dbReference type="RefSeq" id="WP_422865103.1">
    <property type="nucleotide sequence ID" value="NZ_JAMSKV010000014.1"/>
</dbReference>
<reference evidence="6 7" key="1">
    <citation type="submission" date="2022-06" db="EMBL/GenBank/DDBJ databases">
        <title>Endosaccharibacter gen. nov., sp. nov., endophytic bacteria isolated from sugarcane.</title>
        <authorList>
            <person name="Pitiwittayakul N."/>
            <person name="Yukphan P."/>
            <person name="Charoenyingcharoen P."/>
            <person name="Tanasupawat S."/>
        </authorList>
    </citation>
    <scope>NUCLEOTIDE SEQUENCE [LARGE SCALE GENOMIC DNA]</scope>
    <source>
        <strain evidence="6 7">KSS8</strain>
    </source>
</reference>
<accession>A0ABT1W9Q1</accession>
<gene>
    <name evidence="6" type="ORF">NFI95_14310</name>
</gene>
<evidence type="ECO:0000256" key="1">
    <source>
        <dbReference type="ARBA" id="ARBA00004196"/>
    </source>
</evidence>
<keyword evidence="7" id="KW-1185">Reference proteome</keyword>
<evidence type="ECO:0000313" key="7">
    <source>
        <dbReference type="Proteomes" id="UP001524587"/>
    </source>
</evidence>
<evidence type="ECO:0000256" key="3">
    <source>
        <dbReference type="ARBA" id="ARBA00022729"/>
    </source>
</evidence>